<protein>
    <submittedName>
        <fullName evidence="5">Ribokinase</fullName>
    </submittedName>
</protein>
<dbReference type="GO" id="GO:0016301">
    <property type="term" value="F:kinase activity"/>
    <property type="evidence" value="ECO:0007669"/>
    <property type="project" value="UniProtKB-KW"/>
</dbReference>
<keyword evidence="2" id="KW-0808">Transferase</keyword>
<evidence type="ECO:0000313" key="6">
    <source>
        <dbReference type="Proteomes" id="UP000005270"/>
    </source>
</evidence>
<gene>
    <name evidence="5" type="ordered locus">TCELL_1164</name>
</gene>
<dbReference type="AlphaFoldDB" id="I3TFP9"/>
<sequence length="321" mass="34307">MSEKRVFVYGDLNLDVIYFLDTDDLVFRDVSYVARRGLYVPGGVAGNLAVAARRLGSRTSVMAKVGEDVVGMVLVKDLETEGVGVRYVAATREEPTGTMSILVKPGGGRVIIGYRGANKLNTPSNEVIESVVSSADAVFAYGFAARNVDKGESLVGLLTRASRESVVTGLDLSGFNKGDRSLLLKLKKNVTYAFINMDELEELVGSASVSAAEALYKSLEPEVLFLKMGGRGSMAIAGDKKVSVKAFNVRAVDTTGSGDAFNAGVLYSLLEGFDLEKALLYGNAMGAYKAMGVGARHLPRSLRELEEFIEVVGRLSGRHAL</sequence>
<dbReference type="Pfam" id="PF00294">
    <property type="entry name" value="PfkB"/>
    <property type="match status" value="1"/>
</dbReference>
<evidence type="ECO:0000256" key="2">
    <source>
        <dbReference type="ARBA" id="ARBA00022679"/>
    </source>
</evidence>
<accession>I3TFP9</accession>
<comment type="similarity">
    <text evidence="1">Belongs to the carbohydrate kinase PfkB family.</text>
</comment>
<name>I3TFP9_THEC1</name>
<keyword evidence="6" id="KW-1185">Reference proteome</keyword>
<dbReference type="PROSITE" id="PS00584">
    <property type="entry name" value="PFKB_KINASES_2"/>
    <property type="match status" value="1"/>
</dbReference>
<dbReference type="HOGENOM" id="CLU_027634_2_3_2"/>
<dbReference type="InterPro" id="IPR002173">
    <property type="entry name" value="Carboh/pur_kinase_PfkB_CS"/>
</dbReference>
<proteinExistence type="inferred from homology"/>
<evidence type="ECO:0000256" key="1">
    <source>
        <dbReference type="ARBA" id="ARBA00010688"/>
    </source>
</evidence>
<dbReference type="eggNOG" id="arCOG00014">
    <property type="taxonomic scope" value="Archaea"/>
</dbReference>
<keyword evidence="3 5" id="KW-0418">Kinase</keyword>
<dbReference type="GeneID" id="13013483"/>
<dbReference type="PANTHER" id="PTHR10584">
    <property type="entry name" value="SUGAR KINASE"/>
    <property type="match status" value="1"/>
</dbReference>
<dbReference type="InterPro" id="IPR029056">
    <property type="entry name" value="Ribokinase-like"/>
</dbReference>
<reference evidence="5 6" key="1">
    <citation type="journal article" date="2012" name="J. Bacteriol.">
        <title>Complete genome sequence of the hyperthermophilic cellulolytic Crenarchaeon 'Thermogladius cellulolyticus' 1633.</title>
        <authorList>
            <person name="Mardanov A.V."/>
            <person name="Kochetkova T.V."/>
            <person name="Beletsky A.V."/>
            <person name="Bonch-Osmolovskaya E.A."/>
            <person name="Ravin N.V."/>
            <person name="Skryabin K.G."/>
        </authorList>
    </citation>
    <scope>NUCLEOTIDE SEQUENCE [LARGE SCALE GENOMIC DNA]</scope>
    <source>
        <strain evidence="6">DSM 22663 / VKM B-2946 / 1633</strain>
    </source>
</reference>
<dbReference type="EMBL" id="CP003531">
    <property type="protein sequence ID" value="AFK51587.1"/>
    <property type="molecule type" value="Genomic_DNA"/>
</dbReference>
<evidence type="ECO:0000313" key="5">
    <source>
        <dbReference type="EMBL" id="AFK51587.1"/>
    </source>
</evidence>
<evidence type="ECO:0000259" key="4">
    <source>
        <dbReference type="Pfam" id="PF00294"/>
    </source>
</evidence>
<evidence type="ECO:0000256" key="3">
    <source>
        <dbReference type="ARBA" id="ARBA00022777"/>
    </source>
</evidence>
<dbReference type="RefSeq" id="WP_014737837.1">
    <property type="nucleotide sequence ID" value="NC_017954.1"/>
</dbReference>
<dbReference type="SUPFAM" id="SSF53613">
    <property type="entry name" value="Ribokinase-like"/>
    <property type="match status" value="1"/>
</dbReference>
<dbReference type="Gene3D" id="3.40.1190.20">
    <property type="match status" value="1"/>
</dbReference>
<dbReference type="STRING" id="1184251.TCELL_1164"/>
<dbReference type="Proteomes" id="UP000005270">
    <property type="component" value="Chromosome"/>
</dbReference>
<dbReference type="InParanoid" id="I3TFP9"/>
<dbReference type="InterPro" id="IPR011611">
    <property type="entry name" value="PfkB_dom"/>
</dbReference>
<dbReference type="KEGG" id="thg:TCELL_1164"/>
<organism evidence="5 6">
    <name type="scientific">Thermogladius calderae (strain DSM 22663 / VKM B-2946 / 1633)</name>
    <dbReference type="NCBI Taxonomy" id="1184251"/>
    <lineage>
        <taxon>Archaea</taxon>
        <taxon>Thermoproteota</taxon>
        <taxon>Thermoprotei</taxon>
        <taxon>Desulfurococcales</taxon>
        <taxon>Desulfurococcaceae</taxon>
        <taxon>Thermogladius</taxon>
    </lineage>
</organism>
<dbReference type="PANTHER" id="PTHR10584:SF166">
    <property type="entry name" value="RIBOKINASE"/>
    <property type="match status" value="1"/>
</dbReference>
<dbReference type="OrthoDB" id="26949at2157"/>
<feature type="domain" description="Carbohydrate kinase PfkB" evidence="4">
    <location>
        <begin position="4"/>
        <end position="296"/>
    </location>
</feature>